<feature type="transmembrane region" description="Helical" evidence="6">
    <location>
        <begin position="158"/>
        <end position="176"/>
    </location>
</feature>
<comment type="caution">
    <text evidence="8">The sequence shown here is derived from an EMBL/GenBank/DDBJ whole genome shotgun (WGS) entry which is preliminary data.</text>
</comment>
<evidence type="ECO:0000256" key="6">
    <source>
        <dbReference type="SAM" id="Phobius"/>
    </source>
</evidence>
<evidence type="ECO:0000256" key="5">
    <source>
        <dbReference type="ARBA" id="ARBA00023136"/>
    </source>
</evidence>
<proteinExistence type="inferred from homology"/>
<sequence>MVCNLRIEQSTWFKWLCVASVIIGIVLLTGAYDPASVSTGIFGVAAGLAAGLSYALFIFGFKNASAIGSPQTVLTVAFFAFCLILVWITDLGEALSVLTSPDVWWFLLLGVVGAGVSFIIYVIGVRRTAPKTASMVAMVEPVTASLFGVMLLGDQLGIIQILGMAIILVTITVLSVKQAG</sequence>
<reference evidence="8 9" key="1">
    <citation type="submission" date="2017-07" db="EMBL/GenBank/DDBJ databases">
        <title>Shotgun whole genome sequences of three halophilic bacterial isolates.</title>
        <authorList>
            <person name="Pozzo T."/>
            <person name="Higdon S.M."/>
            <person name="Quillaguaman J."/>
        </authorList>
    </citation>
    <scope>NUCLEOTIDE SEQUENCE [LARGE SCALE GENOMIC DNA]</scope>
    <source>
        <strain evidence="8 9">BU-1</strain>
    </source>
</reference>
<evidence type="ECO:0000256" key="2">
    <source>
        <dbReference type="ARBA" id="ARBA00007362"/>
    </source>
</evidence>
<feature type="transmembrane region" description="Helical" evidence="6">
    <location>
        <begin position="73"/>
        <end position="91"/>
    </location>
</feature>
<evidence type="ECO:0000256" key="4">
    <source>
        <dbReference type="ARBA" id="ARBA00022989"/>
    </source>
</evidence>
<keyword evidence="3 6" id="KW-0812">Transmembrane</keyword>
<dbReference type="GO" id="GO:0016020">
    <property type="term" value="C:membrane"/>
    <property type="evidence" value="ECO:0007669"/>
    <property type="project" value="UniProtKB-SubCell"/>
</dbReference>
<evidence type="ECO:0000256" key="3">
    <source>
        <dbReference type="ARBA" id="ARBA00022692"/>
    </source>
</evidence>
<dbReference type="PANTHER" id="PTHR32322:SF2">
    <property type="entry name" value="EAMA DOMAIN-CONTAINING PROTEIN"/>
    <property type="match status" value="1"/>
</dbReference>
<dbReference type="Pfam" id="PF00892">
    <property type="entry name" value="EamA"/>
    <property type="match status" value="1"/>
</dbReference>
<gene>
    <name evidence="8" type="ORF">CFN03_10480</name>
</gene>
<dbReference type="RefSeq" id="WP_094906993.1">
    <property type="nucleotide sequence ID" value="NZ_NPEZ01000005.1"/>
</dbReference>
<feature type="transmembrane region" description="Helical" evidence="6">
    <location>
        <begin position="12"/>
        <end position="32"/>
    </location>
</feature>
<feature type="transmembrane region" description="Helical" evidence="6">
    <location>
        <begin position="135"/>
        <end position="152"/>
    </location>
</feature>
<comment type="subcellular location">
    <subcellularLocation>
        <location evidence="1">Endomembrane system</location>
        <topology evidence="1">Multi-pass membrane protein</topology>
    </subcellularLocation>
</comment>
<comment type="similarity">
    <text evidence="2">Belongs to the EamA transporter family.</text>
</comment>
<dbReference type="SUPFAM" id="SSF103481">
    <property type="entry name" value="Multidrug resistance efflux transporter EmrE"/>
    <property type="match status" value="1"/>
</dbReference>
<protein>
    <recommendedName>
        <fullName evidence="7">EamA domain-containing protein</fullName>
    </recommendedName>
</protein>
<feature type="domain" description="EamA" evidence="7">
    <location>
        <begin position="42"/>
        <end position="175"/>
    </location>
</feature>
<accession>A0A265E4Q7</accession>
<dbReference type="EMBL" id="NPEZ01000005">
    <property type="protein sequence ID" value="OZT76564.1"/>
    <property type="molecule type" value="Genomic_DNA"/>
</dbReference>
<dbReference type="PANTHER" id="PTHR32322">
    <property type="entry name" value="INNER MEMBRANE TRANSPORTER"/>
    <property type="match status" value="1"/>
</dbReference>
<evidence type="ECO:0000259" key="7">
    <source>
        <dbReference type="Pfam" id="PF00892"/>
    </source>
</evidence>
<dbReference type="InterPro" id="IPR037185">
    <property type="entry name" value="EmrE-like"/>
</dbReference>
<evidence type="ECO:0000313" key="9">
    <source>
        <dbReference type="Proteomes" id="UP000216682"/>
    </source>
</evidence>
<dbReference type="InterPro" id="IPR050638">
    <property type="entry name" value="AA-Vitamin_Transporters"/>
</dbReference>
<dbReference type="AlphaFoldDB" id="A0A265E4Q7"/>
<feature type="transmembrane region" description="Helical" evidence="6">
    <location>
        <begin position="38"/>
        <end position="61"/>
    </location>
</feature>
<dbReference type="InterPro" id="IPR000620">
    <property type="entry name" value="EamA_dom"/>
</dbReference>
<dbReference type="Gene3D" id="1.10.3730.20">
    <property type="match status" value="1"/>
</dbReference>
<evidence type="ECO:0000256" key="1">
    <source>
        <dbReference type="ARBA" id="ARBA00004127"/>
    </source>
</evidence>
<feature type="transmembrane region" description="Helical" evidence="6">
    <location>
        <begin position="103"/>
        <end position="123"/>
    </location>
</feature>
<evidence type="ECO:0000313" key="8">
    <source>
        <dbReference type="EMBL" id="OZT76564.1"/>
    </source>
</evidence>
<keyword evidence="5 6" id="KW-0472">Membrane</keyword>
<dbReference type="Proteomes" id="UP000216682">
    <property type="component" value="Unassembled WGS sequence"/>
</dbReference>
<keyword evidence="4 6" id="KW-1133">Transmembrane helix</keyword>
<organism evidence="8 9">
    <name type="scientific">Salinicoccus roseus</name>
    <dbReference type="NCBI Taxonomy" id="45670"/>
    <lineage>
        <taxon>Bacteria</taxon>
        <taxon>Bacillati</taxon>
        <taxon>Bacillota</taxon>
        <taxon>Bacilli</taxon>
        <taxon>Bacillales</taxon>
        <taxon>Staphylococcaceae</taxon>
        <taxon>Salinicoccus</taxon>
    </lineage>
</organism>
<name>A0A265E4Q7_9STAP</name>